<evidence type="ECO:0000313" key="2">
    <source>
        <dbReference type="Proteomes" id="UP000244722"/>
    </source>
</evidence>
<accession>A0A2T6ZXP6</accession>
<comment type="caution">
    <text evidence="1">The sequence shown here is derived from an EMBL/GenBank/DDBJ whole genome shotgun (WGS) entry which is preliminary data.</text>
</comment>
<reference evidence="1 2" key="1">
    <citation type="submission" date="2017-04" db="EMBL/GenBank/DDBJ databases">
        <title>Draft genome sequence of Tuber borchii Vittad., a whitish edible truffle.</title>
        <authorList>
            <consortium name="DOE Joint Genome Institute"/>
            <person name="Murat C."/>
            <person name="Kuo A."/>
            <person name="Barry K.W."/>
            <person name="Clum A."/>
            <person name="Dockter R.B."/>
            <person name="Fauchery L."/>
            <person name="Iotti M."/>
            <person name="Kohler A."/>
            <person name="Labutti K."/>
            <person name="Lindquist E.A."/>
            <person name="Lipzen A."/>
            <person name="Ohm R.A."/>
            <person name="Wang M."/>
            <person name="Grigoriev I.V."/>
            <person name="Zambonelli A."/>
            <person name="Martin F.M."/>
        </authorList>
    </citation>
    <scope>NUCLEOTIDE SEQUENCE [LARGE SCALE GENOMIC DNA]</scope>
    <source>
        <strain evidence="1 2">Tbo3840</strain>
    </source>
</reference>
<protein>
    <submittedName>
        <fullName evidence="1">Uncharacterized protein</fullName>
    </submittedName>
</protein>
<dbReference type="AlphaFoldDB" id="A0A2T6ZXP6"/>
<name>A0A2T6ZXP6_TUBBO</name>
<gene>
    <name evidence="1" type="ORF">B9Z19DRAFT_1063618</name>
</gene>
<dbReference type="Proteomes" id="UP000244722">
    <property type="component" value="Unassembled WGS sequence"/>
</dbReference>
<keyword evidence="2" id="KW-1185">Reference proteome</keyword>
<sequence>MIQSALYLCLAIDRLLTINNSRKLCKARVLLTIAPQDWDILEFVENIFSFFVDATEFASGSINPRLSSQLPYYQFIQNTLNELIENKYPLEDNHNPNSATYQICSAADDTYQKLNQNWIKTDTNRGQIIAIILDL</sequence>
<proteinExistence type="predicted"/>
<evidence type="ECO:0000313" key="1">
    <source>
        <dbReference type="EMBL" id="PUU80224.1"/>
    </source>
</evidence>
<dbReference type="EMBL" id="NESQ01000070">
    <property type="protein sequence ID" value="PUU80224.1"/>
    <property type="molecule type" value="Genomic_DNA"/>
</dbReference>
<organism evidence="1 2">
    <name type="scientific">Tuber borchii</name>
    <name type="common">White truffle</name>
    <dbReference type="NCBI Taxonomy" id="42251"/>
    <lineage>
        <taxon>Eukaryota</taxon>
        <taxon>Fungi</taxon>
        <taxon>Dikarya</taxon>
        <taxon>Ascomycota</taxon>
        <taxon>Pezizomycotina</taxon>
        <taxon>Pezizomycetes</taxon>
        <taxon>Pezizales</taxon>
        <taxon>Tuberaceae</taxon>
        <taxon>Tuber</taxon>
    </lineage>
</organism>